<dbReference type="InterPro" id="IPR050257">
    <property type="entry name" value="eL8/uL1-like"/>
</dbReference>
<dbReference type="SUPFAM" id="SSF56808">
    <property type="entry name" value="Ribosomal protein L1"/>
    <property type="match status" value="1"/>
</dbReference>
<dbReference type="STRING" id="1198029.A0A1U7LKX9"/>
<dbReference type="Pfam" id="PF00687">
    <property type="entry name" value="Ribosomal_L1"/>
    <property type="match status" value="1"/>
</dbReference>
<dbReference type="PANTHER" id="PTHR23105">
    <property type="entry name" value="RIBOSOMAL PROTEIN L7AE FAMILY MEMBER"/>
    <property type="match status" value="1"/>
</dbReference>
<gene>
    <name evidence="2" type="ORF">NEOLI_004137</name>
</gene>
<name>A0A1U7LKX9_NEOID</name>
<dbReference type="GO" id="GO:0003723">
    <property type="term" value="F:RNA binding"/>
    <property type="evidence" value="ECO:0007669"/>
    <property type="project" value="InterPro"/>
</dbReference>
<organism evidence="2 3">
    <name type="scientific">Neolecta irregularis (strain DAH-3)</name>
    <dbReference type="NCBI Taxonomy" id="1198029"/>
    <lineage>
        <taxon>Eukaryota</taxon>
        <taxon>Fungi</taxon>
        <taxon>Dikarya</taxon>
        <taxon>Ascomycota</taxon>
        <taxon>Taphrinomycotina</taxon>
        <taxon>Neolectales</taxon>
        <taxon>Neolectaceae</taxon>
        <taxon>Neolecta</taxon>
    </lineage>
</organism>
<dbReference type="InterPro" id="IPR023674">
    <property type="entry name" value="Ribosomal_uL1-like"/>
</dbReference>
<evidence type="ECO:0000313" key="3">
    <source>
        <dbReference type="Proteomes" id="UP000186594"/>
    </source>
</evidence>
<evidence type="ECO:0000256" key="1">
    <source>
        <dbReference type="SAM" id="MobiDB-lite"/>
    </source>
</evidence>
<accession>A0A1U7LKX9</accession>
<comment type="caution">
    <text evidence="2">The sequence shown here is derived from an EMBL/GenBank/DDBJ whole genome shotgun (WGS) entry which is preliminary data.</text>
</comment>
<protein>
    <submittedName>
        <fullName evidence="2">Putative ribosome biogenesis protein</fullName>
    </submittedName>
</protein>
<feature type="region of interest" description="Disordered" evidence="1">
    <location>
        <begin position="262"/>
        <end position="285"/>
    </location>
</feature>
<sequence length="320" mass="35753">MPSPKLQFQTKKYHKKALTARATKALLSHLKKQPVKVSKSLLELEAGIPIYLVLSTKKFISDEKKLKPQKIVIPHPILPDSSSICLITKDPQRTYKDLTASIPEIIRVIGISKLKAGKWKGYEQRRQLRDTHDLFLADDRIVRFLPSLLGKVFIEKKKLPIPIDISKEKKIYSEIKKALSSTLLILSQGNCTSVRVGHTGLTADHIKENIEAVVQHLISKVVSKGWEGIRSLHLKSPESTSLPIHVAEKLYGDEDILISENKKRPTEGVEPDSIPKKKLKSTKKAGEDIEAVEKTISGKKEKNVKSKKVTAAKPVNLVAV</sequence>
<evidence type="ECO:0000313" key="2">
    <source>
        <dbReference type="EMBL" id="OLL23315.1"/>
    </source>
</evidence>
<dbReference type="EMBL" id="LXFE01001894">
    <property type="protein sequence ID" value="OLL23315.1"/>
    <property type="molecule type" value="Genomic_DNA"/>
</dbReference>
<dbReference type="Proteomes" id="UP000186594">
    <property type="component" value="Unassembled WGS sequence"/>
</dbReference>
<dbReference type="Gene3D" id="3.40.50.790">
    <property type="match status" value="1"/>
</dbReference>
<dbReference type="InterPro" id="IPR028364">
    <property type="entry name" value="Ribosomal_uL1/biogenesis"/>
</dbReference>
<dbReference type="AlphaFoldDB" id="A0A1U7LKX9"/>
<dbReference type="InterPro" id="IPR016095">
    <property type="entry name" value="Ribosomal_uL1_3-a/b-sand"/>
</dbReference>
<reference evidence="2 3" key="1">
    <citation type="submission" date="2016-04" db="EMBL/GenBank/DDBJ databases">
        <title>Evolutionary innovation and constraint leading to complex multicellularity in the Ascomycota.</title>
        <authorList>
            <person name="Cisse O."/>
            <person name="Nguyen A."/>
            <person name="Hewitt D.A."/>
            <person name="Jedd G."/>
            <person name="Stajich J.E."/>
        </authorList>
    </citation>
    <scope>NUCLEOTIDE SEQUENCE [LARGE SCALE GENOMIC DNA]</scope>
    <source>
        <strain evidence="2 3">DAH-3</strain>
    </source>
</reference>
<dbReference type="CDD" id="cd00403">
    <property type="entry name" value="Ribosomal_L1"/>
    <property type="match status" value="1"/>
</dbReference>
<keyword evidence="3" id="KW-1185">Reference proteome</keyword>
<dbReference type="OMA" id="PQRAYKN"/>
<proteinExistence type="predicted"/>
<dbReference type="OrthoDB" id="10251727at2759"/>